<evidence type="ECO:0000313" key="5">
    <source>
        <dbReference type="Proteomes" id="UP000352698"/>
    </source>
</evidence>
<gene>
    <name evidence="2" type="ORF">EB03_01647</name>
    <name evidence="3" type="ORF">NCTC12204_02246</name>
</gene>
<sequence>MQKKHLYFTISIALLSVLHWLFSYFYIRLYGYFNLQGSLNQFLLFTQVFRFVLNFYIIFCGYVTLREENRKLLLIYLLFFLFNLLLPFLFPI</sequence>
<evidence type="ECO:0000313" key="2">
    <source>
        <dbReference type="EMBL" id="RBT68513.1"/>
    </source>
</evidence>
<reference evidence="3 5" key="2">
    <citation type="submission" date="2019-05" db="EMBL/GenBank/DDBJ databases">
        <authorList>
            <consortium name="Pathogen Informatics"/>
        </authorList>
    </citation>
    <scope>NUCLEOTIDE SEQUENCE [LARGE SCALE GENOMIC DNA]</scope>
    <source>
        <strain evidence="3 5">NCTC12204</strain>
    </source>
</reference>
<dbReference type="AlphaFoldDB" id="A0A2A4DVA9"/>
<keyword evidence="1" id="KW-0812">Transmembrane</keyword>
<feature type="transmembrane region" description="Helical" evidence="1">
    <location>
        <begin position="7"/>
        <end position="27"/>
    </location>
</feature>
<proteinExistence type="predicted"/>
<dbReference type="GeneID" id="85733643"/>
<evidence type="ECO:0000313" key="3">
    <source>
        <dbReference type="EMBL" id="VTQ67934.1"/>
    </source>
</evidence>
<name>A0A2A4DVA9_ENTHR</name>
<dbReference type="RefSeq" id="WP_010720781.1">
    <property type="nucleotide sequence ID" value="NZ_AP027299.1"/>
</dbReference>
<dbReference type="Proteomes" id="UP000352698">
    <property type="component" value="Unassembled WGS sequence"/>
</dbReference>
<comment type="caution">
    <text evidence="3">The sequence shown here is derived from an EMBL/GenBank/DDBJ whole genome shotgun (WGS) entry which is preliminary data.</text>
</comment>
<organism evidence="3 5">
    <name type="scientific">Enterococcus hirae</name>
    <dbReference type="NCBI Taxonomy" id="1354"/>
    <lineage>
        <taxon>Bacteria</taxon>
        <taxon>Bacillati</taxon>
        <taxon>Bacillota</taxon>
        <taxon>Bacilli</taxon>
        <taxon>Lactobacillales</taxon>
        <taxon>Enterococcaceae</taxon>
        <taxon>Enterococcus</taxon>
    </lineage>
</organism>
<keyword evidence="1" id="KW-1133">Transmembrane helix</keyword>
<protein>
    <submittedName>
        <fullName evidence="3">Uncharacterized protein</fullName>
    </submittedName>
</protein>
<accession>A0A2A4DVA9</accession>
<keyword evidence="1" id="KW-0472">Membrane</keyword>
<reference evidence="2 4" key="1">
    <citation type="submission" date="2015-06" db="EMBL/GenBank/DDBJ databases">
        <title>The Genome Sequence of Enterococcus hirae 88EA1.</title>
        <authorList>
            <consortium name="The Broad Institute Genomics Platform"/>
            <consortium name="The Broad Institute Genome Sequencing Center for Infectious Disease"/>
            <person name="Earl A.M."/>
            <person name="Van Tyne D."/>
            <person name="Lebreton F."/>
            <person name="Saavedra J.T."/>
            <person name="Gilmore M.S."/>
            <person name="Manson McGuire A."/>
            <person name="Clock S."/>
            <person name="Crupain M."/>
            <person name="Rangan U."/>
            <person name="Young S."/>
            <person name="Abouelleil A."/>
            <person name="Cao P."/>
            <person name="Chapman S.B."/>
            <person name="Griggs A."/>
            <person name="Priest M."/>
            <person name="Shea T."/>
            <person name="Wortman J."/>
            <person name="Nusbaum C."/>
            <person name="Birren B."/>
        </authorList>
    </citation>
    <scope>NUCLEOTIDE SEQUENCE [LARGE SCALE GENOMIC DNA]</scope>
    <source>
        <strain evidence="2 4">88EA1</strain>
    </source>
</reference>
<dbReference type="EMBL" id="LESJ01000005">
    <property type="protein sequence ID" value="RBT68513.1"/>
    <property type="molecule type" value="Genomic_DNA"/>
</dbReference>
<feature type="transmembrane region" description="Helical" evidence="1">
    <location>
        <begin position="72"/>
        <end position="90"/>
    </location>
</feature>
<feature type="transmembrane region" description="Helical" evidence="1">
    <location>
        <begin position="47"/>
        <end position="65"/>
    </location>
</feature>
<evidence type="ECO:0000256" key="1">
    <source>
        <dbReference type="SAM" id="Phobius"/>
    </source>
</evidence>
<evidence type="ECO:0000313" key="4">
    <source>
        <dbReference type="Proteomes" id="UP000253498"/>
    </source>
</evidence>
<dbReference type="Proteomes" id="UP000253498">
    <property type="component" value="Unassembled WGS sequence"/>
</dbReference>
<dbReference type="EMBL" id="CABEEP010000001">
    <property type="protein sequence ID" value="VTQ67934.1"/>
    <property type="molecule type" value="Genomic_DNA"/>
</dbReference>